<protein>
    <submittedName>
        <fullName evidence="2">Uncharacterized protein</fullName>
    </submittedName>
</protein>
<organism evidence="2">
    <name type="scientific">Tanacetum cinerariifolium</name>
    <name type="common">Dalmatian daisy</name>
    <name type="synonym">Chrysanthemum cinerariifolium</name>
    <dbReference type="NCBI Taxonomy" id="118510"/>
    <lineage>
        <taxon>Eukaryota</taxon>
        <taxon>Viridiplantae</taxon>
        <taxon>Streptophyta</taxon>
        <taxon>Embryophyta</taxon>
        <taxon>Tracheophyta</taxon>
        <taxon>Spermatophyta</taxon>
        <taxon>Magnoliopsida</taxon>
        <taxon>eudicotyledons</taxon>
        <taxon>Gunneridae</taxon>
        <taxon>Pentapetalae</taxon>
        <taxon>asterids</taxon>
        <taxon>campanulids</taxon>
        <taxon>Asterales</taxon>
        <taxon>Asteraceae</taxon>
        <taxon>Asteroideae</taxon>
        <taxon>Anthemideae</taxon>
        <taxon>Anthemidinae</taxon>
        <taxon>Tanacetum</taxon>
    </lineage>
</organism>
<dbReference type="EMBL" id="BKCJ011097863">
    <property type="protein sequence ID" value="GFC85051.1"/>
    <property type="molecule type" value="Genomic_DNA"/>
</dbReference>
<feature type="compositionally biased region" description="Basic and acidic residues" evidence="1">
    <location>
        <begin position="112"/>
        <end position="123"/>
    </location>
</feature>
<gene>
    <name evidence="2" type="ORF">Tci_857021</name>
</gene>
<proteinExistence type="predicted"/>
<accession>A0A699RQP9</accession>
<sequence>KPTKAKKSKYGFIGKKRSLKKVAESVVEDEHAKEPQVAAEDTYLQKALEEIMKIAYTAAPQGPLPPVVIRKPQSGKYQPLPEVPGKGKAKARLRTTGSSGHDESPYAVLRQSDSKEESEKVMLGDDEGGQDECQAGPDPDAQAEGQTGSDAGLR</sequence>
<comment type="caution">
    <text evidence="2">The sequence shown here is derived from an EMBL/GenBank/DDBJ whole genome shotgun (WGS) entry which is preliminary data.</text>
</comment>
<name>A0A699RQP9_TANCI</name>
<feature type="compositionally biased region" description="Polar residues" evidence="1">
    <location>
        <begin position="144"/>
        <end position="154"/>
    </location>
</feature>
<evidence type="ECO:0000313" key="2">
    <source>
        <dbReference type="EMBL" id="GFC85051.1"/>
    </source>
</evidence>
<feature type="region of interest" description="Disordered" evidence="1">
    <location>
        <begin position="59"/>
        <end position="154"/>
    </location>
</feature>
<dbReference type="AlphaFoldDB" id="A0A699RQP9"/>
<feature type="non-terminal residue" evidence="2">
    <location>
        <position position="1"/>
    </location>
</feature>
<reference evidence="2" key="1">
    <citation type="journal article" date="2019" name="Sci. Rep.">
        <title>Draft genome of Tanacetum cinerariifolium, the natural source of mosquito coil.</title>
        <authorList>
            <person name="Yamashiro T."/>
            <person name="Shiraishi A."/>
            <person name="Satake H."/>
            <person name="Nakayama K."/>
        </authorList>
    </citation>
    <scope>NUCLEOTIDE SEQUENCE</scope>
</reference>
<evidence type="ECO:0000256" key="1">
    <source>
        <dbReference type="SAM" id="MobiDB-lite"/>
    </source>
</evidence>